<dbReference type="EMBL" id="JAFHDT010000011">
    <property type="protein sequence ID" value="KAI7803619.1"/>
    <property type="molecule type" value="Genomic_DNA"/>
</dbReference>
<comment type="caution">
    <text evidence="2">The sequence shown here is derived from an EMBL/GenBank/DDBJ whole genome shotgun (WGS) entry which is preliminary data.</text>
</comment>
<evidence type="ECO:0000313" key="2">
    <source>
        <dbReference type="EMBL" id="KAI7803619.1"/>
    </source>
</evidence>
<dbReference type="Proteomes" id="UP001059041">
    <property type="component" value="Linkage Group LG11"/>
</dbReference>
<sequence length="89" mass="9760">MPTHSQAGWLLSNSPPSPTSLKNSVGFQSAEEHITHLKSKRIALFPLQNAEGTARSDSRVCSLADCCSWTDNNCATKSEIISKWIIRTT</sequence>
<dbReference type="AlphaFoldDB" id="A0A9W7TWM9"/>
<organism evidence="2 3">
    <name type="scientific">Triplophysa rosa</name>
    <name type="common">Cave loach</name>
    <dbReference type="NCBI Taxonomy" id="992332"/>
    <lineage>
        <taxon>Eukaryota</taxon>
        <taxon>Metazoa</taxon>
        <taxon>Chordata</taxon>
        <taxon>Craniata</taxon>
        <taxon>Vertebrata</taxon>
        <taxon>Euteleostomi</taxon>
        <taxon>Actinopterygii</taxon>
        <taxon>Neopterygii</taxon>
        <taxon>Teleostei</taxon>
        <taxon>Ostariophysi</taxon>
        <taxon>Cypriniformes</taxon>
        <taxon>Nemacheilidae</taxon>
        <taxon>Triplophysa</taxon>
    </lineage>
</organism>
<evidence type="ECO:0000313" key="3">
    <source>
        <dbReference type="Proteomes" id="UP001059041"/>
    </source>
</evidence>
<feature type="region of interest" description="Disordered" evidence="1">
    <location>
        <begin position="1"/>
        <end position="24"/>
    </location>
</feature>
<gene>
    <name evidence="2" type="ORF">IRJ41_009142</name>
</gene>
<proteinExistence type="predicted"/>
<keyword evidence="3" id="KW-1185">Reference proteome</keyword>
<feature type="compositionally biased region" description="Low complexity" evidence="1">
    <location>
        <begin position="10"/>
        <end position="24"/>
    </location>
</feature>
<reference evidence="2" key="1">
    <citation type="submission" date="2021-02" db="EMBL/GenBank/DDBJ databases">
        <title>Comparative genomics reveals that relaxation of natural selection precedes convergent phenotypic evolution of cavefish.</title>
        <authorList>
            <person name="Peng Z."/>
        </authorList>
    </citation>
    <scope>NUCLEOTIDE SEQUENCE</scope>
    <source>
        <tissue evidence="2">Muscle</tissue>
    </source>
</reference>
<name>A0A9W7TWM9_TRIRA</name>
<accession>A0A9W7TWM9</accession>
<protein>
    <submittedName>
        <fullName evidence="2">Uncharacterized protein</fullName>
    </submittedName>
</protein>
<evidence type="ECO:0000256" key="1">
    <source>
        <dbReference type="SAM" id="MobiDB-lite"/>
    </source>
</evidence>